<evidence type="ECO:0000256" key="4">
    <source>
        <dbReference type="SAM" id="Coils"/>
    </source>
</evidence>
<dbReference type="InterPro" id="IPR000160">
    <property type="entry name" value="GGDEF_dom"/>
</dbReference>
<evidence type="ECO:0000313" key="6">
    <source>
        <dbReference type="EMBL" id="RKT42862.1"/>
    </source>
</evidence>
<comment type="cofactor">
    <cofactor evidence="1">
        <name>Mg(2+)</name>
        <dbReference type="ChEBI" id="CHEBI:18420"/>
    </cofactor>
</comment>
<dbReference type="InterPro" id="IPR029787">
    <property type="entry name" value="Nucleotide_cyclase"/>
</dbReference>
<comment type="catalytic activity">
    <reaction evidence="3">
        <text>2 GTP = 3',3'-c-di-GMP + 2 diphosphate</text>
        <dbReference type="Rhea" id="RHEA:24898"/>
        <dbReference type="ChEBI" id="CHEBI:33019"/>
        <dbReference type="ChEBI" id="CHEBI:37565"/>
        <dbReference type="ChEBI" id="CHEBI:58805"/>
        <dbReference type="EC" id="2.7.7.65"/>
    </reaction>
</comment>
<gene>
    <name evidence="6" type="ORF">BDD21_0158</name>
</gene>
<dbReference type="Pfam" id="PF00990">
    <property type="entry name" value="GGDEF"/>
    <property type="match status" value="1"/>
</dbReference>
<protein>
    <recommendedName>
        <fullName evidence="2">diguanylate cyclase</fullName>
        <ecNumber evidence="2">2.7.7.65</ecNumber>
    </recommendedName>
</protein>
<sequence length="332" mass="36438">MTEQATTPSTTLDRTPDPEFLWALQSYVMESGRLLVVEVDRDGRIIDSNLTFRSRFAGFASVRGEPLSRFLSSGSGELLDIEPGLPRRTPVARVFQTPLGGETYLFHAYPSGRGIVLIGELANVAESDIVERMGNLAMEMSRLVRDLRNTNRELVLANETNQALARTDPLTSLANRRYFMDRLENGIARARIGGAPLSLIMVDLDHFKQVNDRFGHAGGDLVLVAFAGLLESQVRGVDLAARLGGEEFAVVMAEADLRVAGDVADRLRMRLADLRPLDASYRVTASFGVAERRPEEDADALLGRADDLLYLAKRSGRNQVVLEPAAAVSDRP</sequence>
<dbReference type="InterPro" id="IPR043128">
    <property type="entry name" value="Rev_trsase/Diguanyl_cyclase"/>
</dbReference>
<dbReference type="PANTHER" id="PTHR45138:SF9">
    <property type="entry name" value="DIGUANYLATE CYCLASE DGCM-RELATED"/>
    <property type="match status" value="1"/>
</dbReference>
<dbReference type="PROSITE" id="PS50887">
    <property type="entry name" value="GGDEF"/>
    <property type="match status" value="1"/>
</dbReference>
<dbReference type="AlphaFoldDB" id="A0A495V063"/>
<comment type="caution">
    <text evidence="6">The sequence shown here is derived from an EMBL/GenBank/DDBJ whole genome shotgun (WGS) entry which is preliminary data.</text>
</comment>
<keyword evidence="4" id="KW-0175">Coiled coil</keyword>
<organism evidence="6 7">
    <name type="scientific">Thiocapsa rosea</name>
    <dbReference type="NCBI Taxonomy" id="69360"/>
    <lineage>
        <taxon>Bacteria</taxon>
        <taxon>Pseudomonadati</taxon>
        <taxon>Pseudomonadota</taxon>
        <taxon>Gammaproteobacteria</taxon>
        <taxon>Chromatiales</taxon>
        <taxon>Chromatiaceae</taxon>
        <taxon>Thiocapsa</taxon>
    </lineage>
</organism>
<dbReference type="SMART" id="SM00267">
    <property type="entry name" value="GGDEF"/>
    <property type="match status" value="1"/>
</dbReference>
<evidence type="ECO:0000256" key="2">
    <source>
        <dbReference type="ARBA" id="ARBA00012528"/>
    </source>
</evidence>
<dbReference type="Proteomes" id="UP000274556">
    <property type="component" value="Unassembled WGS sequence"/>
</dbReference>
<dbReference type="RefSeq" id="WP_120795534.1">
    <property type="nucleotide sequence ID" value="NZ_RBXL01000001.1"/>
</dbReference>
<dbReference type="EC" id="2.7.7.65" evidence="2"/>
<dbReference type="FunFam" id="3.30.70.270:FF:000001">
    <property type="entry name" value="Diguanylate cyclase domain protein"/>
    <property type="match status" value="1"/>
</dbReference>
<dbReference type="PANTHER" id="PTHR45138">
    <property type="entry name" value="REGULATORY COMPONENTS OF SENSORY TRANSDUCTION SYSTEM"/>
    <property type="match status" value="1"/>
</dbReference>
<dbReference type="OrthoDB" id="73375at2"/>
<evidence type="ECO:0000256" key="3">
    <source>
        <dbReference type="ARBA" id="ARBA00034247"/>
    </source>
</evidence>
<dbReference type="CDD" id="cd01949">
    <property type="entry name" value="GGDEF"/>
    <property type="match status" value="1"/>
</dbReference>
<accession>A0A495V063</accession>
<dbReference type="EMBL" id="RBXL01000001">
    <property type="protein sequence ID" value="RKT42862.1"/>
    <property type="molecule type" value="Genomic_DNA"/>
</dbReference>
<dbReference type="SUPFAM" id="SSF55073">
    <property type="entry name" value="Nucleotide cyclase"/>
    <property type="match status" value="1"/>
</dbReference>
<feature type="domain" description="GGDEF" evidence="5">
    <location>
        <begin position="195"/>
        <end position="325"/>
    </location>
</feature>
<dbReference type="NCBIfam" id="TIGR00254">
    <property type="entry name" value="GGDEF"/>
    <property type="match status" value="1"/>
</dbReference>
<evidence type="ECO:0000259" key="5">
    <source>
        <dbReference type="PROSITE" id="PS50887"/>
    </source>
</evidence>
<evidence type="ECO:0000256" key="1">
    <source>
        <dbReference type="ARBA" id="ARBA00001946"/>
    </source>
</evidence>
<name>A0A495V063_9GAMM</name>
<dbReference type="GO" id="GO:0052621">
    <property type="term" value="F:diguanylate cyclase activity"/>
    <property type="evidence" value="ECO:0007669"/>
    <property type="project" value="UniProtKB-EC"/>
</dbReference>
<keyword evidence="7" id="KW-1185">Reference proteome</keyword>
<evidence type="ECO:0000313" key="7">
    <source>
        <dbReference type="Proteomes" id="UP000274556"/>
    </source>
</evidence>
<feature type="coiled-coil region" evidence="4">
    <location>
        <begin position="140"/>
        <end position="167"/>
    </location>
</feature>
<dbReference type="InterPro" id="IPR050469">
    <property type="entry name" value="Diguanylate_Cyclase"/>
</dbReference>
<reference evidence="6 7" key="1">
    <citation type="submission" date="2018-10" db="EMBL/GenBank/DDBJ databases">
        <title>Genomic Encyclopedia of Archaeal and Bacterial Type Strains, Phase II (KMG-II): from individual species to whole genera.</title>
        <authorList>
            <person name="Goeker M."/>
        </authorList>
    </citation>
    <scope>NUCLEOTIDE SEQUENCE [LARGE SCALE GENOMIC DNA]</scope>
    <source>
        <strain evidence="6 7">DSM 235</strain>
    </source>
</reference>
<dbReference type="Gene3D" id="3.30.70.270">
    <property type="match status" value="1"/>
</dbReference>
<proteinExistence type="predicted"/>